<dbReference type="InParanoid" id="A0A067PQI7"/>
<dbReference type="Proteomes" id="UP000027265">
    <property type="component" value="Unassembled WGS sequence"/>
</dbReference>
<protein>
    <submittedName>
        <fullName evidence="1">Uncharacterized protein</fullName>
    </submittedName>
</protein>
<reference evidence="2" key="1">
    <citation type="journal article" date="2014" name="Proc. Natl. Acad. Sci. U.S.A.">
        <title>Extensive sampling of basidiomycete genomes demonstrates inadequacy of the white-rot/brown-rot paradigm for wood decay fungi.</title>
        <authorList>
            <person name="Riley R."/>
            <person name="Salamov A.A."/>
            <person name="Brown D.W."/>
            <person name="Nagy L.G."/>
            <person name="Floudas D."/>
            <person name="Held B.W."/>
            <person name="Levasseur A."/>
            <person name="Lombard V."/>
            <person name="Morin E."/>
            <person name="Otillar R."/>
            <person name="Lindquist E.A."/>
            <person name="Sun H."/>
            <person name="LaButti K.M."/>
            <person name="Schmutz J."/>
            <person name="Jabbour D."/>
            <person name="Luo H."/>
            <person name="Baker S.E."/>
            <person name="Pisabarro A.G."/>
            <person name="Walton J.D."/>
            <person name="Blanchette R.A."/>
            <person name="Henrissat B."/>
            <person name="Martin F."/>
            <person name="Cullen D."/>
            <person name="Hibbett D.S."/>
            <person name="Grigoriev I.V."/>
        </authorList>
    </citation>
    <scope>NUCLEOTIDE SEQUENCE [LARGE SCALE GENOMIC DNA]</scope>
    <source>
        <strain evidence="2">MUCL 33604</strain>
    </source>
</reference>
<evidence type="ECO:0000313" key="2">
    <source>
        <dbReference type="Proteomes" id="UP000027265"/>
    </source>
</evidence>
<dbReference type="OrthoDB" id="3056235at2759"/>
<dbReference type="AlphaFoldDB" id="A0A067PQI7"/>
<gene>
    <name evidence="1" type="ORF">JAAARDRAFT_111746</name>
</gene>
<evidence type="ECO:0000313" key="1">
    <source>
        <dbReference type="EMBL" id="KDQ53572.1"/>
    </source>
</evidence>
<accession>A0A067PQI7</accession>
<name>A0A067PQI7_9AGAM</name>
<feature type="non-terminal residue" evidence="1">
    <location>
        <position position="185"/>
    </location>
</feature>
<dbReference type="EMBL" id="KL197733">
    <property type="protein sequence ID" value="KDQ53572.1"/>
    <property type="molecule type" value="Genomic_DNA"/>
</dbReference>
<dbReference type="HOGENOM" id="CLU_084255_0_0_1"/>
<sequence length="185" mass="20585">PFVVEGTNKTALVSACIWSSHLDIELLSAWASRWEGTPTTLVLMNKHPSSTLENAALSRNISKITSSNEPWRSSLSIHLLNIATNTQDHPNAYINLARLFARSSHVLLFPDDLSTLPPVSAVSLAAANSTIFLTSKPAHPGFPFLPLTPIMLHRGDNIWCTERFLSGSRILDWEECLWQVWLQTL</sequence>
<keyword evidence="2" id="KW-1185">Reference proteome</keyword>
<proteinExistence type="predicted"/>
<feature type="non-terminal residue" evidence="1">
    <location>
        <position position="1"/>
    </location>
</feature>
<organism evidence="1 2">
    <name type="scientific">Jaapia argillacea MUCL 33604</name>
    <dbReference type="NCBI Taxonomy" id="933084"/>
    <lineage>
        <taxon>Eukaryota</taxon>
        <taxon>Fungi</taxon>
        <taxon>Dikarya</taxon>
        <taxon>Basidiomycota</taxon>
        <taxon>Agaricomycotina</taxon>
        <taxon>Agaricomycetes</taxon>
        <taxon>Agaricomycetidae</taxon>
        <taxon>Jaapiales</taxon>
        <taxon>Jaapiaceae</taxon>
        <taxon>Jaapia</taxon>
    </lineage>
</organism>
<dbReference type="STRING" id="933084.A0A067PQI7"/>